<evidence type="ECO:0000256" key="3">
    <source>
        <dbReference type="ARBA" id="ARBA00022694"/>
    </source>
</evidence>
<comment type="catalytic activity">
    <reaction evidence="7 8">
        <text>L-threonylcarbamoyladenylate + adenosine(37) in tRNA = N(6)-L-threonylcarbamoyladenosine(37) in tRNA + AMP + H(+)</text>
        <dbReference type="Rhea" id="RHEA:37059"/>
        <dbReference type="Rhea" id="RHEA-COMP:10162"/>
        <dbReference type="Rhea" id="RHEA-COMP:10163"/>
        <dbReference type="ChEBI" id="CHEBI:15378"/>
        <dbReference type="ChEBI" id="CHEBI:73682"/>
        <dbReference type="ChEBI" id="CHEBI:74411"/>
        <dbReference type="ChEBI" id="CHEBI:74418"/>
        <dbReference type="ChEBI" id="CHEBI:456215"/>
        <dbReference type="EC" id="2.3.1.234"/>
    </reaction>
</comment>
<dbReference type="GO" id="GO:0005506">
    <property type="term" value="F:iron ion binding"/>
    <property type="evidence" value="ECO:0007669"/>
    <property type="project" value="UniProtKB-UniRule"/>
</dbReference>
<dbReference type="InterPro" id="IPR043129">
    <property type="entry name" value="ATPase_NBD"/>
</dbReference>
<protein>
    <recommendedName>
        <fullName evidence="8">tRNA N6-adenosine threonylcarbamoyltransferase</fullName>
        <ecNumber evidence="8">2.3.1.234</ecNumber>
    </recommendedName>
    <alternativeName>
        <fullName evidence="8">N6-L-threonylcarbamoyladenine synthase</fullName>
        <shortName evidence="8">t(6)A synthase</shortName>
    </alternativeName>
    <alternativeName>
        <fullName evidence="8">t(6)A37 threonylcarbamoyladenosine biosynthesis protein TsaD</fullName>
    </alternativeName>
    <alternativeName>
        <fullName evidence="8">tRNA threonylcarbamoyladenosine biosynthesis protein TsaD</fullName>
    </alternativeName>
</protein>
<comment type="subcellular location">
    <subcellularLocation>
        <location evidence="8">Cytoplasm</location>
    </subcellularLocation>
</comment>
<dbReference type="PANTHER" id="PTHR11735:SF6">
    <property type="entry name" value="TRNA N6-ADENOSINE THREONYLCARBAMOYLTRANSFERASE, MITOCHONDRIAL"/>
    <property type="match status" value="1"/>
</dbReference>
<dbReference type="EC" id="2.3.1.234" evidence="8"/>
<dbReference type="PROSITE" id="PS01016">
    <property type="entry name" value="GLYCOPROTEASE"/>
    <property type="match status" value="1"/>
</dbReference>
<feature type="binding site" evidence="8">
    <location>
        <position position="163"/>
    </location>
    <ligand>
        <name>Fe cation</name>
        <dbReference type="ChEBI" id="CHEBI:24875"/>
    </ligand>
</feature>
<dbReference type="GO" id="GO:0002949">
    <property type="term" value="P:tRNA threonylcarbamoyladenosine modification"/>
    <property type="evidence" value="ECO:0007669"/>
    <property type="project" value="UniProtKB-UniRule"/>
</dbReference>
<dbReference type="InterPro" id="IPR017860">
    <property type="entry name" value="Peptidase_M22_CS"/>
</dbReference>
<comment type="cofactor">
    <cofactor evidence="8">
        <name>Fe(2+)</name>
        <dbReference type="ChEBI" id="CHEBI:29033"/>
    </cofactor>
    <text evidence="8">Binds 1 Fe(2+) ion per subunit.</text>
</comment>
<name>A0A1G2F1A0_9BACT</name>
<evidence type="ECO:0000256" key="5">
    <source>
        <dbReference type="ARBA" id="ARBA00023004"/>
    </source>
</evidence>
<dbReference type="EMBL" id="MHMS01000021">
    <property type="protein sequence ID" value="OGZ31799.1"/>
    <property type="molecule type" value="Genomic_DNA"/>
</dbReference>
<dbReference type="InterPro" id="IPR017861">
    <property type="entry name" value="KAE1/TsaD"/>
</dbReference>
<dbReference type="STRING" id="1801726.A3H02_01960"/>
<feature type="binding site" evidence="8">
    <location>
        <position position="366"/>
    </location>
    <ligand>
        <name>Fe cation</name>
        <dbReference type="ChEBI" id="CHEBI:24875"/>
    </ligand>
</feature>
<dbReference type="Gene3D" id="3.30.420.40">
    <property type="match status" value="3"/>
</dbReference>
<keyword evidence="5 8" id="KW-0408">Iron</keyword>
<feature type="binding site" evidence="8">
    <location>
        <begin position="197"/>
        <end position="201"/>
    </location>
    <ligand>
        <name>substrate</name>
    </ligand>
</feature>
<evidence type="ECO:0000256" key="8">
    <source>
        <dbReference type="HAMAP-Rule" id="MF_01445"/>
    </source>
</evidence>
<accession>A0A1G2F1A0</accession>
<evidence type="ECO:0000313" key="10">
    <source>
        <dbReference type="EMBL" id="OGZ31799.1"/>
    </source>
</evidence>
<evidence type="ECO:0000259" key="9">
    <source>
        <dbReference type="Pfam" id="PF00814"/>
    </source>
</evidence>
<dbReference type="NCBIfam" id="TIGR03723">
    <property type="entry name" value="T6A_TsaD_YgjD"/>
    <property type="match status" value="1"/>
</dbReference>
<dbReference type="CDD" id="cd24133">
    <property type="entry name" value="ASKHA_NBD_TsaD_bac"/>
    <property type="match status" value="1"/>
</dbReference>
<feature type="binding site" evidence="8">
    <location>
        <position position="336"/>
    </location>
    <ligand>
        <name>substrate</name>
    </ligand>
</feature>
<proteinExistence type="inferred from homology"/>
<comment type="function">
    <text evidence="8">Required for the formation of a threonylcarbamoyl group on adenosine at position 37 (t(6)A37) in tRNAs that read codons beginning with adenine. Is involved in the transfer of the threonylcarbamoyl moiety of threonylcarbamoyl-AMP (TC-AMP) to the N6 group of A37, together with TsaE and TsaB. TsaD likely plays a direct catalytic role in this reaction.</text>
</comment>
<reference evidence="10 11" key="1">
    <citation type="journal article" date="2016" name="Nat. Commun.">
        <title>Thousands of microbial genomes shed light on interconnected biogeochemical processes in an aquifer system.</title>
        <authorList>
            <person name="Anantharaman K."/>
            <person name="Brown C.T."/>
            <person name="Hug L.A."/>
            <person name="Sharon I."/>
            <person name="Castelle C.J."/>
            <person name="Probst A.J."/>
            <person name="Thomas B.C."/>
            <person name="Singh A."/>
            <person name="Wilkins M.J."/>
            <person name="Karaoz U."/>
            <person name="Brodie E.L."/>
            <person name="Williams K.H."/>
            <person name="Hubbard S.S."/>
            <person name="Banfield J.F."/>
        </authorList>
    </citation>
    <scope>NUCLEOTIDE SEQUENCE [LARGE SCALE GENOMIC DNA]</scope>
</reference>
<keyword evidence="1 8" id="KW-0963">Cytoplasm</keyword>
<comment type="caution">
    <text evidence="8">Lacks conserved residue(s) required for the propagation of feature annotation.</text>
</comment>
<keyword evidence="6 8" id="KW-0012">Acyltransferase</keyword>
<evidence type="ECO:0000256" key="2">
    <source>
        <dbReference type="ARBA" id="ARBA00022679"/>
    </source>
</evidence>
<gene>
    <name evidence="8" type="primary">tsaD</name>
    <name evidence="10" type="ORF">A3H02_01960</name>
</gene>
<keyword evidence="4 8" id="KW-0479">Metal-binding</keyword>
<dbReference type="NCBIfam" id="TIGR00329">
    <property type="entry name" value="gcp_kae1"/>
    <property type="match status" value="1"/>
</dbReference>
<evidence type="ECO:0000313" key="11">
    <source>
        <dbReference type="Proteomes" id="UP000176787"/>
    </source>
</evidence>
<comment type="caution">
    <text evidence="10">The sequence shown here is derived from an EMBL/GenBank/DDBJ whole genome shotgun (WGS) entry which is preliminary data.</text>
</comment>
<evidence type="ECO:0000256" key="7">
    <source>
        <dbReference type="ARBA" id="ARBA00048117"/>
    </source>
</evidence>
<evidence type="ECO:0000256" key="6">
    <source>
        <dbReference type="ARBA" id="ARBA00023315"/>
    </source>
</evidence>
<dbReference type="FunFam" id="3.30.420.40:FF:000040">
    <property type="entry name" value="tRNA N6-adenosine threonylcarbamoyltransferase"/>
    <property type="match status" value="1"/>
</dbReference>
<organism evidence="10 11">
    <name type="scientific">Candidatus Niyogibacteria bacterium RIFCSPLOWO2_12_FULL_41_13</name>
    <dbReference type="NCBI Taxonomy" id="1801726"/>
    <lineage>
        <taxon>Bacteria</taxon>
        <taxon>Candidatus Niyogiibacteriota</taxon>
    </lineage>
</organism>
<dbReference type="GO" id="GO:0005737">
    <property type="term" value="C:cytoplasm"/>
    <property type="evidence" value="ECO:0007669"/>
    <property type="project" value="UniProtKB-SubCell"/>
</dbReference>
<evidence type="ECO:0000256" key="4">
    <source>
        <dbReference type="ARBA" id="ARBA00022723"/>
    </source>
</evidence>
<dbReference type="SUPFAM" id="SSF53067">
    <property type="entry name" value="Actin-like ATPase domain"/>
    <property type="match status" value="3"/>
</dbReference>
<dbReference type="AlphaFoldDB" id="A0A1G2F1A0"/>
<dbReference type="InterPro" id="IPR022450">
    <property type="entry name" value="TsaD"/>
</dbReference>
<dbReference type="HAMAP" id="MF_01445">
    <property type="entry name" value="TsaD"/>
    <property type="match status" value="1"/>
</dbReference>
<dbReference type="PANTHER" id="PTHR11735">
    <property type="entry name" value="TRNA N6-ADENOSINE THREONYLCARBAMOYLTRANSFERASE"/>
    <property type="match status" value="1"/>
</dbReference>
<feature type="binding site" evidence="8">
    <location>
        <position position="167"/>
    </location>
    <ligand>
        <name>Fe cation</name>
        <dbReference type="ChEBI" id="CHEBI:24875"/>
    </ligand>
</feature>
<feature type="domain" description="Gcp-like" evidence="9">
    <location>
        <begin position="32"/>
        <end position="77"/>
    </location>
</feature>
<evidence type="ECO:0000256" key="1">
    <source>
        <dbReference type="ARBA" id="ARBA00022490"/>
    </source>
</evidence>
<sequence length="398" mass="44818">MNRRSYLKILAIETSCDETGIALIEASKNKFKILANELASQIKIHQKFGGVVPNLAKREHQRNLLPLLIKALKESKLLKIFKSQFLISKQIPNTKYKILNTILEREPELLAQTKRFLNKYKKPDIDAIAVTCGPGLEPALWVGINFAKALAKIWNLPLIKVNHMEGHFFSFLLKQKRENFQFSIFNFQKSFPIITLLVSGGHTELVYSPSLLKYKLIGETLDDAAGEAFDKGARLLGIPYPGGPELSKLAEKGNPKAFNFPRPMIDSKDLNFSFSGLKTALLYKIQSLKAKNHKLKIDLAASYQQAIIDVLVKKTFKAIRIYKPKSLVLGGGVAANDLLRKTLKEKIEKEFPDITLFLPEKKFTTDNAAMIGIAAYFRAIKKDFVNLKRLKAEGNLGF</sequence>
<feature type="binding site" evidence="8">
    <location>
        <position position="230"/>
    </location>
    <ligand>
        <name>substrate</name>
    </ligand>
</feature>
<keyword evidence="3 8" id="KW-0819">tRNA processing</keyword>
<feature type="binding site" evidence="8">
    <location>
        <position position="243"/>
    </location>
    <ligand>
        <name>substrate</name>
    </ligand>
</feature>
<keyword evidence="2 8" id="KW-0808">Transferase</keyword>
<dbReference type="InterPro" id="IPR000905">
    <property type="entry name" value="Gcp-like_dom"/>
</dbReference>
<dbReference type="Pfam" id="PF00814">
    <property type="entry name" value="TsaD"/>
    <property type="match status" value="2"/>
</dbReference>
<feature type="domain" description="Gcp-like" evidence="9">
    <location>
        <begin position="120"/>
        <end position="372"/>
    </location>
</feature>
<dbReference type="Proteomes" id="UP000176787">
    <property type="component" value="Unassembled WGS sequence"/>
</dbReference>
<dbReference type="PRINTS" id="PR00789">
    <property type="entry name" value="OSIALOPTASE"/>
</dbReference>
<comment type="similarity">
    <text evidence="8">Belongs to the KAE1 / TsaD family.</text>
</comment>
<dbReference type="GO" id="GO:0061711">
    <property type="term" value="F:tRNA N(6)-L-threonylcarbamoyladenine synthase activity"/>
    <property type="evidence" value="ECO:0007669"/>
    <property type="project" value="UniProtKB-EC"/>
</dbReference>